<dbReference type="Gene3D" id="2.40.50.40">
    <property type="match status" value="1"/>
</dbReference>
<feature type="region of interest" description="Disordered" evidence="1">
    <location>
        <begin position="72"/>
        <end position="97"/>
    </location>
</feature>
<feature type="non-terminal residue" evidence="3">
    <location>
        <position position="97"/>
    </location>
</feature>
<dbReference type="GO" id="GO:0003964">
    <property type="term" value="F:RNA-directed DNA polymerase activity"/>
    <property type="evidence" value="ECO:0007669"/>
    <property type="project" value="UniProtKB-KW"/>
</dbReference>
<dbReference type="InterPro" id="IPR016197">
    <property type="entry name" value="Chromo-like_dom_sf"/>
</dbReference>
<dbReference type="Proteomes" id="UP000265520">
    <property type="component" value="Unassembled WGS sequence"/>
</dbReference>
<organism evidence="3 4">
    <name type="scientific">Trifolium medium</name>
    <dbReference type="NCBI Taxonomy" id="97028"/>
    <lineage>
        <taxon>Eukaryota</taxon>
        <taxon>Viridiplantae</taxon>
        <taxon>Streptophyta</taxon>
        <taxon>Embryophyta</taxon>
        <taxon>Tracheophyta</taxon>
        <taxon>Spermatophyta</taxon>
        <taxon>Magnoliopsida</taxon>
        <taxon>eudicotyledons</taxon>
        <taxon>Gunneridae</taxon>
        <taxon>Pentapetalae</taxon>
        <taxon>rosids</taxon>
        <taxon>fabids</taxon>
        <taxon>Fabales</taxon>
        <taxon>Fabaceae</taxon>
        <taxon>Papilionoideae</taxon>
        <taxon>50 kb inversion clade</taxon>
        <taxon>NPAAA clade</taxon>
        <taxon>Hologalegina</taxon>
        <taxon>IRL clade</taxon>
        <taxon>Trifolieae</taxon>
        <taxon>Trifolium</taxon>
    </lineage>
</organism>
<keyword evidence="4" id="KW-1185">Reference proteome</keyword>
<name>A0A392SUP3_9FABA</name>
<protein>
    <submittedName>
        <fullName evidence="3">RNA-directed DNA polymerase (Reverse transcriptase)</fullName>
    </submittedName>
</protein>
<reference evidence="3 4" key="1">
    <citation type="journal article" date="2018" name="Front. Plant Sci.">
        <title>Red Clover (Trifolium pratense) and Zigzag Clover (T. medium) - A Picture of Genomic Similarities and Differences.</title>
        <authorList>
            <person name="Dluhosova J."/>
            <person name="Istvanek J."/>
            <person name="Nedelnik J."/>
            <person name="Repkova J."/>
        </authorList>
    </citation>
    <scope>NUCLEOTIDE SEQUENCE [LARGE SCALE GENOMIC DNA]</scope>
    <source>
        <strain evidence="4">cv. 10/8</strain>
        <tissue evidence="3">Leaf</tissue>
    </source>
</reference>
<evidence type="ECO:0000313" key="4">
    <source>
        <dbReference type="Proteomes" id="UP000265520"/>
    </source>
</evidence>
<evidence type="ECO:0000259" key="2">
    <source>
        <dbReference type="PROSITE" id="PS50013"/>
    </source>
</evidence>
<keyword evidence="3" id="KW-0695">RNA-directed DNA polymerase</keyword>
<dbReference type="InterPro" id="IPR023780">
    <property type="entry name" value="Chromo_domain"/>
</dbReference>
<evidence type="ECO:0000256" key="1">
    <source>
        <dbReference type="SAM" id="MobiDB-lite"/>
    </source>
</evidence>
<dbReference type="PROSITE" id="PS50013">
    <property type="entry name" value="CHROMO_2"/>
    <property type="match status" value="1"/>
</dbReference>
<comment type="caution">
    <text evidence="3">The sequence shown here is derived from an EMBL/GenBank/DDBJ whole genome shotgun (WGS) entry which is preliminary data.</text>
</comment>
<keyword evidence="3" id="KW-0548">Nucleotidyltransferase</keyword>
<evidence type="ECO:0000313" key="3">
    <source>
        <dbReference type="EMBL" id="MCI52561.1"/>
    </source>
</evidence>
<dbReference type="Pfam" id="PF00385">
    <property type="entry name" value="Chromo"/>
    <property type="match status" value="1"/>
</dbReference>
<accession>A0A392SUP3</accession>
<dbReference type="InterPro" id="IPR000953">
    <property type="entry name" value="Chromo/chromo_shadow_dom"/>
</dbReference>
<dbReference type="EMBL" id="LXQA010449108">
    <property type="protein sequence ID" value="MCI52561.1"/>
    <property type="molecule type" value="Genomic_DNA"/>
</dbReference>
<keyword evidence="3" id="KW-0808">Transferase</keyword>
<feature type="non-terminal residue" evidence="3">
    <location>
        <position position="1"/>
    </location>
</feature>
<dbReference type="SUPFAM" id="SSF54160">
    <property type="entry name" value="Chromo domain-like"/>
    <property type="match status" value="1"/>
</dbReference>
<sequence>ELPDLEGESCELIEPESVLAKRSVQLNGEQVNQVLIQWKGLNAEEATWEDSLVMKSQFPNFCLEDKARVNGGSIDRARANDEESRTNDEESLVNYND</sequence>
<feature type="compositionally biased region" description="Basic and acidic residues" evidence="1">
    <location>
        <begin position="75"/>
        <end position="88"/>
    </location>
</feature>
<proteinExistence type="predicted"/>
<feature type="domain" description="Chromo" evidence="2">
    <location>
        <begin position="13"/>
        <end position="49"/>
    </location>
</feature>
<dbReference type="AlphaFoldDB" id="A0A392SUP3"/>